<protein>
    <submittedName>
        <fullName evidence="3">Putative_PNPOx domain-containing protein</fullName>
    </submittedName>
</protein>
<feature type="region of interest" description="Disordered" evidence="1">
    <location>
        <begin position="249"/>
        <end position="271"/>
    </location>
</feature>
<organism evidence="2 3">
    <name type="scientific">Macrostomum lignano</name>
    <dbReference type="NCBI Taxonomy" id="282301"/>
    <lineage>
        <taxon>Eukaryota</taxon>
        <taxon>Metazoa</taxon>
        <taxon>Spiralia</taxon>
        <taxon>Lophotrochozoa</taxon>
        <taxon>Platyhelminthes</taxon>
        <taxon>Rhabditophora</taxon>
        <taxon>Macrostomorpha</taxon>
        <taxon>Macrostomida</taxon>
        <taxon>Macrostomidae</taxon>
        <taxon>Macrostomum</taxon>
    </lineage>
</organism>
<feature type="region of interest" description="Disordered" evidence="1">
    <location>
        <begin position="208"/>
        <end position="232"/>
    </location>
</feature>
<name>A0A1I8FG10_9PLAT</name>
<keyword evidence="2" id="KW-1185">Reference proteome</keyword>
<dbReference type="WBParaSite" id="maker-unitig_33467-snap-gene-0.2-mRNA-1">
    <property type="protein sequence ID" value="maker-unitig_33467-snap-gene-0.2-mRNA-1"/>
    <property type="gene ID" value="maker-unitig_33467-snap-gene-0.2"/>
</dbReference>
<evidence type="ECO:0000313" key="3">
    <source>
        <dbReference type="WBParaSite" id="maker-unitig_33467-snap-gene-0.2-mRNA-1"/>
    </source>
</evidence>
<evidence type="ECO:0000313" key="2">
    <source>
        <dbReference type="Proteomes" id="UP000095280"/>
    </source>
</evidence>
<dbReference type="AlphaFoldDB" id="A0A1I8FG10"/>
<evidence type="ECO:0000256" key="1">
    <source>
        <dbReference type="SAM" id="MobiDB-lite"/>
    </source>
</evidence>
<sequence>LQADPSWISLAGPQDAIARGFGSPYALFQQWQREVSARSGRAASIAVLATACSETLGPSQRPVQIFNGVGSAAGFFMLTVGGSSRKMQQLRSNARASLLYSWHQFGRYVSIEGLASAISDPVRTSALFSEGFPPSIRAAFIAAGDRQSRALTAGQADQIADAARLALLPSNGSDINRRPTRWLVLAASWLSMTVLHLPSAQSTTAVRQAAAADTGGSGDGPSEWTLPDSATVSSACATGAPELAVNGVPESAVEPQQRHQPEDSAASPHPNHREMLSYAELELNYNDERDAWSDAMRRVERLTQRDSFALTTDAARLPGNERRNRYADDGPRRWPARLAAATTQCPAGWICDGLGREYLITQGPLPHTSSHFCSWPGRTGSR</sequence>
<dbReference type="SUPFAM" id="SSF50475">
    <property type="entry name" value="FMN-binding split barrel"/>
    <property type="match status" value="1"/>
</dbReference>
<dbReference type="Proteomes" id="UP000095280">
    <property type="component" value="Unplaced"/>
</dbReference>
<dbReference type="Gene3D" id="2.30.110.10">
    <property type="entry name" value="Electron Transport, Fmn-binding Protein, Chain A"/>
    <property type="match status" value="1"/>
</dbReference>
<dbReference type="InterPro" id="IPR012349">
    <property type="entry name" value="Split_barrel_FMN-bd"/>
</dbReference>
<reference evidence="3" key="1">
    <citation type="submission" date="2016-11" db="UniProtKB">
        <authorList>
            <consortium name="WormBaseParasite"/>
        </authorList>
    </citation>
    <scope>IDENTIFICATION</scope>
</reference>
<proteinExistence type="predicted"/>
<accession>A0A1I8FG10</accession>